<evidence type="ECO:0000313" key="4">
    <source>
        <dbReference type="Proteomes" id="UP000675920"/>
    </source>
</evidence>
<evidence type="ECO:0000256" key="3">
    <source>
        <dbReference type="SAM" id="SignalP"/>
    </source>
</evidence>
<keyword evidence="2" id="KW-0812">Transmembrane</keyword>
<sequence>MRDLAATATATATATPASASVATTTASAGAADARPVPRAPVADDGAGHAAGAGPACPRASRPGAPRDGAVVRRHAGAAGVALLLGLLGGAVELVALWRARLLSGTGAIHDGPRRRVGPA</sequence>
<keyword evidence="2" id="KW-0472">Membrane</keyword>
<dbReference type="Proteomes" id="UP000675920">
    <property type="component" value="Unplaced"/>
</dbReference>
<feature type="region of interest" description="Disordered" evidence="1">
    <location>
        <begin position="1"/>
        <end position="68"/>
    </location>
</feature>
<evidence type="ECO:0000256" key="2">
    <source>
        <dbReference type="SAM" id="Phobius"/>
    </source>
</evidence>
<name>A0A8B6X517_9BURK</name>
<proteinExistence type="predicted"/>
<accession>A0A8B6X517</accession>
<keyword evidence="4" id="KW-1185">Reference proteome</keyword>
<keyword evidence="2" id="KW-1133">Transmembrane helix</keyword>
<evidence type="ECO:0000313" key="5">
    <source>
        <dbReference type="RefSeq" id="WP_028311998.1"/>
    </source>
</evidence>
<feature type="chain" id="PRO_5034594290" evidence="3">
    <location>
        <begin position="20"/>
        <end position="119"/>
    </location>
</feature>
<dbReference type="AlphaFoldDB" id="A0A8B6X517"/>
<organism evidence="4 5">
    <name type="scientific">Derxia gummosa DSM 723</name>
    <dbReference type="NCBI Taxonomy" id="1121388"/>
    <lineage>
        <taxon>Bacteria</taxon>
        <taxon>Pseudomonadati</taxon>
        <taxon>Pseudomonadota</taxon>
        <taxon>Betaproteobacteria</taxon>
        <taxon>Burkholderiales</taxon>
        <taxon>Alcaligenaceae</taxon>
        <taxon>Derxia</taxon>
    </lineage>
</organism>
<feature type="signal peptide" evidence="3">
    <location>
        <begin position="1"/>
        <end position="19"/>
    </location>
</feature>
<protein>
    <submittedName>
        <fullName evidence="5">Uncharacterized protein</fullName>
    </submittedName>
</protein>
<keyword evidence="3" id="KW-0732">Signal</keyword>
<evidence type="ECO:0000256" key="1">
    <source>
        <dbReference type="SAM" id="MobiDB-lite"/>
    </source>
</evidence>
<feature type="transmembrane region" description="Helical" evidence="2">
    <location>
        <begin position="75"/>
        <end position="97"/>
    </location>
</feature>
<dbReference type="RefSeq" id="WP_028311998.1">
    <property type="nucleotide sequence ID" value="NZ_AXWS01000014.1"/>
</dbReference>
<reference evidence="5" key="1">
    <citation type="submission" date="2025-08" db="UniProtKB">
        <authorList>
            <consortium name="RefSeq"/>
        </authorList>
    </citation>
    <scope>IDENTIFICATION</scope>
</reference>